<dbReference type="EMBL" id="JH600070">
    <property type="protein sequence ID" value="EIJ44120.1"/>
    <property type="molecule type" value="Genomic_DNA"/>
</dbReference>
<dbReference type="AlphaFoldDB" id="I3CKH7"/>
<dbReference type="Proteomes" id="UP000005744">
    <property type="component" value="Unassembled WGS sequence"/>
</dbReference>
<dbReference type="OrthoDB" id="7065885at2"/>
<gene>
    <name evidence="1" type="ORF">BegalDRAFT_3301</name>
</gene>
<keyword evidence="2" id="KW-1185">Reference proteome</keyword>
<evidence type="ECO:0000313" key="2">
    <source>
        <dbReference type="Proteomes" id="UP000005744"/>
    </source>
</evidence>
<sequence length="80" mass="9313">MYTFQVNSQINENALLSIKLPQEWANQQVNVLLVLETLQNSLKHPEPANLTQAFELLTQLPDDFMNERMSDVPQSQEEWL</sequence>
<evidence type="ECO:0000313" key="1">
    <source>
        <dbReference type="EMBL" id="EIJ44120.1"/>
    </source>
</evidence>
<accession>I3CKH7</accession>
<proteinExistence type="predicted"/>
<dbReference type="HOGENOM" id="CLU_2582607_0_0_6"/>
<name>I3CKH7_9GAMM</name>
<organism evidence="1 2">
    <name type="scientific">Beggiatoa alba B18LD</name>
    <dbReference type="NCBI Taxonomy" id="395493"/>
    <lineage>
        <taxon>Bacteria</taxon>
        <taxon>Pseudomonadati</taxon>
        <taxon>Pseudomonadota</taxon>
        <taxon>Gammaproteobacteria</taxon>
        <taxon>Thiotrichales</taxon>
        <taxon>Thiotrichaceae</taxon>
        <taxon>Beggiatoa</taxon>
    </lineage>
</organism>
<dbReference type="RefSeq" id="WP_002691904.1">
    <property type="nucleotide sequence ID" value="NZ_JH600070.1"/>
</dbReference>
<protein>
    <submittedName>
        <fullName evidence="1">Uncharacterized protein</fullName>
    </submittedName>
</protein>
<reference evidence="1 2" key="1">
    <citation type="submission" date="2011-11" db="EMBL/GenBank/DDBJ databases">
        <title>Improved High-Quality Draft sequence of Beggiatoa alba B18lD.</title>
        <authorList>
            <consortium name="US DOE Joint Genome Institute"/>
            <person name="Lucas S."/>
            <person name="Han J."/>
            <person name="Lapidus A."/>
            <person name="Cheng J.-F."/>
            <person name="Goodwin L."/>
            <person name="Pitluck S."/>
            <person name="Peters L."/>
            <person name="Mikhailova N."/>
            <person name="Held B."/>
            <person name="Detter J.C."/>
            <person name="Han C."/>
            <person name="Tapia R."/>
            <person name="Land M."/>
            <person name="Hauser L."/>
            <person name="Kyrpides N."/>
            <person name="Ivanova N."/>
            <person name="Pagani I."/>
            <person name="Samuel K."/>
            <person name="Teske A."/>
            <person name="Mueller J."/>
            <person name="Woyke T."/>
        </authorList>
    </citation>
    <scope>NUCLEOTIDE SEQUENCE [LARGE SCALE GENOMIC DNA]</scope>
    <source>
        <strain evidence="1 2">B18LD</strain>
    </source>
</reference>